<evidence type="ECO:0000259" key="1">
    <source>
        <dbReference type="Pfam" id="PF02625"/>
    </source>
</evidence>
<reference evidence="3 4" key="1">
    <citation type="journal article" date="2014" name="Antonie Van Leeuwenhoek">
        <title>Fictibacillus enclensis sp. nov., isolated from marine sediment.</title>
        <authorList>
            <person name="Dastager S.G."/>
            <person name="Mawlankar R."/>
            <person name="Srinivasan K."/>
            <person name="Tang S.K."/>
            <person name="Lee J.C."/>
            <person name="Ramana V.V."/>
            <person name="Shouche Y.S."/>
        </authorList>
    </citation>
    <scope>NUCLEOTIDE SEQUENCE [LARGE SCALE GENOMIC DNA]</scope>
    <source>
        <strain evidence="3 4">NIO-1003</strain>
    </source>
</reference>
<gene>
    <name evidence="3" type="ORF">AS030_17260</name>
</gene>
<feature type="domain" description="XdhC- CoxI" evidence="1">
    <location>
        <begin position="12"/>
        <end position="78"/>
    </location>
</feature>
<dbReference type="InterPro" id="IPR052698">
    <property type="entry name" value="MoCofactor_Util/Proc"/>
</dbReference>
<keyword evidence="4" id="KW-1185">Reference proteome</keyword>
<protein>
    <recommendedName>
        <fullName evidence="5">Xanthine dehydrogenase</fullName>
    </recommendedName>
</protein>
<dbReference type="Pfam" id="PF02625">
    <property type="entry name" value="XdhC_CoxI"/>
    <property type="match status" value="1"/>
</dbReference>
<dbReference type="Pfam" id="PF13478">
    <property type="entry name" value="XdhC_C"/>
    <property type="match status" value="1"/>
</dbReference>
<proteinExistence type="predicted"/>
<dbReference type="PANTHER" id="PTHR30388:SF6">
    <property type="entry name" value="XANTHINE DEHYDROGENASE SUBUNIT A-RELATED"/>
    <property type="match status" value="1"/>
</dbReference>
<name>A0A0V8J542_9BACL</name>
<dbReference type="Proteomes" id="UP000054099">
    <property type="component" value="Unassembled WGS sequence"/>
</dbReference>
<dbReference type="Gene3D" id="3.40.50.720">
    <property type="entry name" value="NAD(P)-binding Rossmann-like Domain"/>
    <property type="match status" value="1"/>
</dbReference>
<evidence type="ECO:0000259" key="2">
    <source>
        <dbReference type="Pfam" id="PF13478"/>
    </source>
</evidence>
<feature type="domain" description="XdhC Rossmann" evidence="2">
    <location>
        <begin position="183"/>
        <end position="323"/>
    </location>
</feature>
<dbReference type="AlphaFoldDB" id="A0A0V8J542"/>
<comment type="caution">
    <text evidence="3">The sequence shown here is derived from an EMBL/GenBank/DDBJ whole genome shotgun (WGS) entry which is preliminary data.</text>
</comment>
<evidence type="ECO:0000313" key="4">
    <source>
        <dbReference type="Proteomes" id="UP000054099"/>
    </source>
</evidence>
<evidence type="ECO:0008006" key="5">
    <source>
        <dbReference type="Google" id="ProtNLM"/>
    </source>
</evidence>
<dbReference type="InterPro" id="IPR027051">
    <property type="entry name" value="XdhC_Rossmann_dom"/>
</dbReference>
<accession>A0A0V8J542</accession>
<dbReference type="PANTHER" id="PTHR30388">
    <property type="entry name" value="ALDEHYDE OXIDOREDUCTASE MOLYBDENUM COFACTOR ASSEMBLY PROTEIN"/>
    <property type="match status" value="1"/>
</dbReference>
<organism evidence="3 4">
    <name type="scientific">Fictibacillus enclensis</name>
    <dbReference type="NCBI Taxonomy" id="1017270"/>
    <lineage>
        <taxon>Bacteria</taxon>
        <taxon>Bacillati</taxon>
        <taxon>Bacillota</taxon>
        <taxon>Bacilli</taxon>
        <taxon>Bacillales</taxon>
        <taxon>Fictibacillaceae</taxon>
        <taxon>Fictibacillus</taxon>
    </lineage>
</organism>
<dbReference type="InterPro" id="IPR003777">
    <property type="entry name" value="XdhC_CoxI"/>
</dbReference>
<dbReference type="OrthoDB" id="9773039at2"/>
<dbReference type="RefSeq" id="WP_061973910.1">
    <property type="nucleotide sequence ID" value="NZ_FMAV01000003.1"/>
</dbReference>
<sequence>MLPIYLEMKRCIQNGLRGVLGTIIRTEGSTYQKSGAKCFWSEDGTLTGLLSGGCVEGDFMEHAKEVLKSASCKTISYDFRGGGDDLWGLGLGCNGSIDIFLEPFDSLGDPEKAARSMEICQTALAHEVSIATIVEAPDPVLIGEKWVCEQVPFHQSRAGVYSIPYGEKEALVFSETLTPPPQLVIFGAGPDAVPLIKGAKQLNWQVTVIDHRPAFVNQQHFPEADHLVCVSKGEWPDLQIGSYSFVVIMTHHFEQDALFLKQSLKTAAPYIGVLGPNKRTYQLLDQMNSGLTQEQLSRLHSPIGLDIGSKTPEEIALSILAEITMIYRDKGSGNPLHVMKETSFTKYMEKKVGELAL</sequence>
<dbReference type="EMBL" id="LNQN01000005">
    <property type="protein sequence ID" value="KSU82027.1"/>
    <property type="molecule type" value="Genomic_DNA"/>
</dbReference>
<evidence type="ECO:0000313" key="3">
    <source>
        <dbReference type="EMBL" id="KSU82027.1"/>
    </source>
</evidence>